<sequence>MDFAAAYTKMMGEEDPLEAMRELFPTRHRRQAFKDWIDEQARKAAPETLTRDKFVADIDNAQFFDPSFLDSMVPSMGAQLRPWVPVGRDENFSYRLTVEPNGLQASANADPASQFPTCILAFQSPGKPDFIFFQLGELEYTPYTNTTAIRRWEETGFYVVARVGLGGKMDGIFAIYSRSITIWAKLPLTWFLSLVIEMAPGLHHDEPSTELPSTEGGSSSTSSEAGADIGGKDDDDRTPLPACPGTSDRMDSPDGSDSPREAVDLQTAGPAIILRLADEV</sequence>
<gene>
    <name evidence="2" type="ORF">QBC46DRAFT_402699</name>
</gene>
<dbReference type="Proteomes" id="UP001303473">
    <property type="component" value="Unassembled WGS sequence"/>
</dbReference>
<proteinExistence type="predicted"/>
<name>A0AAN6S9T0_9PEZI</name>
<organism evidence="2 3">
    <name type="scientific">Diplogelasinospora grovesii</name>
    <dbReference type="NCBI Taxonomy" id="303347"/>
    <lineage>
        <taxon>Eukaryota</taxon>
        <taxon>Fungi</taxon>
        <taxon>Dikarya</taxon>
        <taxon>Ascomycota</taxon>
        <taxon>Pezizomycotina</taxon>
        <taxon>Sordariomycetes</taxon>
        <taxon>Sordariomycetidae</taxon>
        <taxon>Sordariales</taxon>
        <taxon>Diplogelasinosporaceae</taxon>
        <taxon>Diplogelasinospora</taxon>
    </lineage>
</organism>
<comment type="caution">
    <text evidence="2">The sequence shown here is derived from an EMBL/GenBank/DDBJ whole genome shotgun (WGS) entry which is preliminary data.</text>
</comment>
<reference evidence="3" key="1">
    <citation type="journal article" date="2023" name="Mol. Phylogenet. Evol.">
        <title>Genome-scale phylogeny and comparative genomics of the fungal order Sordariales.</title>
        <authorList>
            <person name="Hensen N."/>
            <person name="Bonometti L."/>
            <person name="Westerberg I."/>
            <person name="Brannstrom I.O."/>
            <person name="Guillou S."/>
            <person name="Cros-Aarteil S."/>
            <person name="Calhoun S."/>
            <person name="Haridas S."/>
            <person name="Kuo A."/>
            <person name="Mondo S."/>
            <person name="Pangilinan J."/>
            <person name="Riley R."/>
            <person name="LaButti K."/>
            <person name="Andreopoulos B."/>
            <person name="Lipzen A."/>
            <person name="Chen C."/>
            <person name="Yan M."/>
            <person name="Daum C."/>
            <person name="Ng V."/>
            <person name="Clum A."/>
            <person name="Steindorff A."/>
            <person name="Ohm R.A."/>
            <person name="Martin F."/>
            <person name="Silar P."/>
            <person name="Natvig D.O."/>
            <person name="Lalanne C."/>
            <person name="Gautier V."/>
            <person name="Ament-Velasquez S.L."/>
            <person name="Kruys A."/>
            <person name="Hutchinson M.I."/>
            <person name="Powell A.J."/>
            <person name="Barry K."/>
            <person name="Miller A.N."/>
            <person name="Grigoriev I.V."/>
            <person name="Debuchy R."/>
            <person name="Gladieux P."/>
            <person name="Hiltunen Thoren M."/>
            <person name="Johannesson H."/>
        </authorList>
    </citation>
    <scope>NUCLEOTIDE SEQUENCE [LARGE SCALE GENOMIC DNA]</scope>
    <source>
        <strain evidence="3">CBS 340.73</strain>
    </source>
</reference>
<evidence type="ECO:0000256" key="1">
    <source>
        <dbReference type="SAM" id="MobiDB-lite"/>
    </source>
</evidence>
<protein>
    <submittedName>
        <fullName evidence="2">Uncharacterized protein</fullName>
    </submittedName>
</protein>
<dbReference type="AlphaFoldDB" id="A0AAN6S9T0"/>
<feature type="region of interest" description="Disordered" evidence="1">
    <location>
        <begin position="205"/>
        <end position="268"/>
    </location>
</feature>
<feature type="compositionally biased region" description="Low complexity" evidence="1">
    <location>
        <begin position="209"/>
        <end position="227"/>
    </location>
</feature>
<evidence type="ECO:0000313" key="2">
    <source>
        <dbReference type="EMBL" id="KAK3946337.1"/>
    </source>
</evidence>
<keyword evidence="3" id="KW-1185">Reference proteome</keyword>
<dbReference type="EMBL" id="MU853752">
    <property type="protein sequence ID" value="KAK3946337.1"/>
    <property type="molecule type" value="Genomic_DNA"/>
</dbReference>
<evidence type="ECO:0000313" key="3">
    <source>
        <dbReference type="Proteomes" id="UP001303473"/>
    </source>
</evidence>
<accession>A0AAN6S9T0</accession>
<feature type="compositionally biased region" description="Basic and acidic residues" evidence="1">
    <location>
        <begin position="248"/>
        <end position="263"/>
    </location>
</feature>